<evidence type="ECO:0000259" key="1">
    <source>
        <dbReference type="Pfam" id="PF13472"/>
    </source>
</evidence>
<evidence type="ECO:0000313" key="3">
    <source>
        <dbReference type="Proteomes" id="UP000219439"/>
    </source>
</evidence>
<dbReference type="InterPro" id="IPR013830">
    <property type="entry name" value="SGNH_hydro"/>
</dbReference>
<dbReference type="Proteomes" id="UP000219439">
    <property type="component" value="Unassembled WGS sequence"/>
</dbReference>
<keyword evidence="3" id="KW-1185">Reference proteome</keyword>
<dbReference type="InterPro" id="IPR036514">
    <property type="entry name" value="SGNH_hydro_sf"/>
</dbReference>
<dbReference type="SUPFAM" id="SSF52266">
    <property type="entry name" value="SGNH hydrolase"/>
    <property type="match status" value="1"/>
</dbReference>
<dbReference type="EMBL" id="OBEL01000003">
    <property type="protein sequence ID" value="SNZ19811.1"/>
    <property type="molecule type" value="Genomic_DNA"/>
</dbReference>
<protein>
    <submittedName>
        <fullName evidence="2">(3S)-malyl-CoA thioesterase</fullName>
    </submittedName>
</protein>
<gene>
    <name evidence="2" type="ORF">SAMN06265368_2903</name>
</gene>
<dbReference type="PANTHER" id="PTHR30383:SF24">
    <property type="entry name" value="THIOESTERASE 1_PROTEASE 1_LYSOPHOSPHOLIPASE L1"/>
    <property type="match status" value="1"/>
</dbReference>
<proteinExistence type="predicted"/>
<organism evidence="2 3">
    <name type="scientific">Cohaesibacter gelatinilyticus</name>
    <dbReference type="NCBI Taxonomy" id="372072"/>
    <lineage>
        <taxon>Bacteria</taxon>
        <taxon>Pseudomonadati</taxon>
        <taxon>Pseudomonadota</taxon>
        <taxon>Alphaproteobacteria</taxon>
        <taxon>Hyphomicrobiales</taxon>
        <taxon>Cohaesibacteraceae</taxon>
    </lineage>
</organism>
<dbReference type="InterPro" id="IPR051532">
    <property type="entry name" value="Ester_Hydrolysis_Enzymes"/>
</dbReference>
<sequence length="229" mass="24756">MQQPNQPIRSATAKTTSLKSHMILMASTLFLLLCLFALPAKAQAPVSIITFGDSLSAGYQLPQGHGFSDQLQKKLDEMGLKTHVTNAAVSGDTTATGLSRLDWSIPDGTDLVILELGANDALQGLPLDQTKANLMAMIERLKERKISVLLAGMQAPPNMGKPYVDVFNAIYPDLAKQYQLPFYPFFLDGVAAIPELNLKDGIHPNKDGVAIITNKIAPLVAQLVKDMQS</sequence>
<dbReference type="PANTHER" id="PTHR30383">
    <property type="entry name" value="THIOESTERASE 1/PROTEASE 1/LYSOPHOSPHOLIPASE L1"/>
    <property type="match status" value="1"/>
</dbReference>
<dbReference type="AlphaFoldDB" id="A0A285PIX0"/>
<name>A0A285PIX0_9HYPH</name>
<reference evidence="2 3" key="1">
    <citation type="submission" date="2017-09" db="EMBL/GenBank/DDBJ databases">
        <authorList>
            <person name="Ehlers B."/>
            <person name="Leendertz F.H."/>
        </authorList>
    </citation>
    <scope>NUCLEOTIDE SEQUENCE [LARGE SCALE GENOMIC DNA]</scope>
    <source>
        <strain evidence="2 3">DSM 18289</strain>
    </source>
</reference>
<accession>A0A285PIX0</accession>
<dbReference type="RefSeq" id="WP_425291284.1">
    <property type="nucleotide sequence ID" value="NZ_OBEL01000003.1"/>
</dbReference>
<dbReference type="CDD" id="cd01822">
    <property type="entry name" value="Lysophospholipase_L1_like"/>
    <property type="match status" value="1"/>
</dbReference>
<dbReference type="GO" id="GO:0004622">
    <property type="term" value="F:phosphatidylcholine lysophospholipase activity"/>
    <property type="evidence" value="ECO:0007669"/>
    <property type="project" value="TreeGrafter"/>
</dbReference>
<feature type="domain" description="SGNH hydrolase-type esterase" evidence="1">
    <location>
        <begin position="51"/>
        <end position="210"/>
    </location>
</feature>
<dbReference type="Gene3D" id="3.40.50.1110">
    <property type="entry name" value="SGNH hydrolase"/>
    <property type="match status" value="1"/>
</dbReference>
<evidence type="ECO:0000313" key="2">
    <source>
        <dbReference type="EMBL" id="SNZ19811.1"/>
    </source>
</evidence>
<dbReference type="Pfam" id="PF13472">
    <property type="entry name" value="Lipase_GDSL_2"/>
    <property type="match status" value="1"/>
</dbReference>